<dbReference type="GO" id="GO:0008360">
    <property type="term" value="P:regulation of cell shape"/>
    <property type="evidence" value="ECO:0007669"/>
    <property type="project" value="UniProtKB-KW"/>
</dbReference>
<keyword evidence="6 7" id="KW-0961">Cell wall biogenesis/degradation</keyword>
<dbReference type="AlphaFoldDB" id="A0A0D6N5N5"/>
<evidence type="ECO:0000256" key="7">
    <source>
        <dbReference type="HAMAP-Rule" id="MF_00258"/>
    </source>
</evidence>
<dbReference type="EMBL" id="BAMV01000018">
    <property type="protein sequence ID" value="GAN61332.1"/>
    <property type="molecule type" value="Genomic_DNA"/>
</dbReference>
<dbReference type="PANTHER" id="PTHR21198">
    <property type="entry name" value="GLUTAMATE RACEMASE"/>
    <property type="match status" value="1"/>
</dbReference>
<feature type="active site" description="Proton donor/acceptor" evidence="7">
    <location>
        <position position="195"/>
    </location>
</feature>
<dbReference type="Pfam" id="PF01177">
    <property type="entry name" value="Asp_Glu_race"/>
    <property type="match status" value="1"/>
</dbReference>
<comment type="caution">
    <text evidence="8">The sequence shown here is derived from an EMBL/GenBank/DDBJ whole genome shotgun (WGS) entry which is preliminary data.</text>
</comment>
<keyword evidence="3 7" id="KW-0133">Cell shape</keyword>
<dbReference type="Proteomes" id="UP000321891">
    <property type="component" value="Unassembled WGS sequence"/>
</dbReference>
<keyword evidence="11" id="KW-1185">Reference proteome</keyword>
<dbReference type="InterPro" id="IPR004391">
    <property type="entry name" value="Glu_race"/>
</dbReference>
<feature type="binding site" evidence="7">
    <location>
        <begin position="81"/>
        <end position="82"/>
    </location>
    <ligand>
        <name>substrate</name>
    </ligand>
</feature>
<accession>A0A6N3SKZ9</accession>
<evidence type="ECO:0000256" key="4">
    <source>
        <dbReference type="ARBA" id="ARBA00022984"/>
    </source>
</evidence>
<feature type="binding site" evidence="7">
    <location>
        <begin position="16"/>
        <end position="17"/>
    </location>
    <ligand>
        <name>substrate</name>
    </ligand>
</feature>
<comment type="function">
    <text evidence="7">Provides the (R)-glutamate required for cell wall biosynthesis.</text>
</comment>
<dbReference type="GO" id="GO:0008881">
    <property type="term" value="F:glutamate racemase activity"/>
    <property type="evidence" value="ECO:0007669"/>
    <property type="project" value="UniProtKB-UniRule"/>
</dbReference>
<evidence type="ECO:0000313" key="10">
    <source>
        <dbReference type="Proteomes" id="UP000032671"/>
    </source>
</evidence>
<dbReference type="PROSITE" id="PS00923">
    <property type="entry name" value="ASP_GLU_RACEMASE_1"/>
    <property type="match status" value="1"/>
</dbReference>
<dbReference type="EC" id="5.1.1.3" evidence="2 7"/>
<comment type="similarity">
    <text evidence="7">Belongs to the aspartate/glutamate racemases family.</text>
</comment>
<dbReference type="GO" id="GO:0071555">
    <property type="term" value="P:cell wall organization"/>
    <property type="evidence" value="ECO:0007669"/>
    <property type="project" value="UniProtKB-KW"/>
</dbReference>
<evidence type="ECO:0000313" key="11">
    <source>
        <dbReference type="Proteomes" id="UP000321891"/>
    </source>
</evidence>
<feature type="binding site" evidence="7">
    <location>
        <begin position="196"/>
        <end position="197"/>
    </location>
    <ligand>
        <name>substrate</name>
    </ligand>
</feature>
<dbReference type="EMBL" id="BJVU01000001">
    <property type="protein sequence ID" value="GEL57774.1"/>
    <property type="molecule type" value="Genomic_DNA"/>
</dbReference>
<evidence type="ECO:0000313" key="8">
    <source>
        <dbReference type="EMBL" id="GAN61332.1"/>
    </source>
</evidence>
<dbReference type="InterPro" id="IPR018187">
    <property type="entry name" value="Asp/Glu_racemase_AS_1"/>
</dbReference>
<reference evidence="8 10" key="1">
    <citation type="submission" date="2012-11" db="EMBL/GenBank/DDBJ databases">
        <title>Whole genome sequence of Acetobacter cibinongensis 4H-1.</title>
        <authorList>
            <person name="Azuma Y."/>
            <person name="Higashiura N."/>
            <person name="Hirakawa H."/>
            <person name="Matsushita K."/>
        </authorList>
    </citation>
    <scope>NUCLEOTIDE SEQUENCE [LARGE SCALE GENOMIC DNA]</scope>
    <source>
        <strain evidence="8 10">4H-1</strain>
    </source>
</reference>
<dbReference type="UniPathway" id="UPA00219"/>
<feature type="binding site" evidence="7">
    <location>
        <begin position="48"/>
        <end position="49"/>
    </location>
    <ligand>
        <name>substrate</name>
    </ligand>
</feature>
<dbReference type="STRING" id="1231339.Abci_018_202"/>
<evidence type="ECO:0000256" key="6">
    <source>
        <dbReference type="ARBA" id="ARBA00023316"/>
    </source>
</evidence>
<organism evidence="8 10">
    <name type="scientific">Acetobacter cibinongensis</name>
    <dbReference type="NCBI Taxonomy" id="146475"/>
    <lineage>
        <taxon>Bacteria</taxon>
        <taxon>Pseudomonadati</taxon>
        <taxon>Pseudomonadota</taxon>
        <taxon>Alphaproteobacteria</taxon>
        <taxon>Acetobacterales</taxon>
        <taxon>Acetobacteraceae</taxon>
        <taxon>Acetobacter</taxon>
    </lineage>
</organism>
<dbReference type="SUPFAM" id="SSF53681">
    <property type="entry name" value="Aspartate/glutamate racemase"/>
    <property type="match status" value="2"/>
</dbReference>
<reference evidence="9 11" key="2">
    <citation type="submission" date="2019-07" db="EMBL/GenBank/DDBJ databases">
        <title>Whole genome shotgun sequence of Acetobacter cibinongensis NBRC 16605.</title>
        <authorList>
            <person name="Hosoyama A."/>
            <person name="Uohara A."/>
            <person name="Ohji S."/>
            <person name="Ichikawa N."/>
        </authorList>
    </citation>
    <scope>NUCLEOTIDE SEQUENCE [LARGE SCALE GENOMIC DNA]</scope>
    <source>
        <strain evidence="9 11">NBRC 16605</strain>
    </source>
</reference>
<dbReference type="GO" id="GO:0009252">
    <property type="term" value="P:peptidoglycan biosynthetic process"/>
    <property type="evidence" value="ECO:0007669"/>
    <property type="project" value="UniProtKB-UniRule"/>
</dbReference>
<dbReference type="Proteomes" id="UP000032671">
    <property type="component" value="Unassembled WGS sequence"/>
</dbReference>
<dbReference type="HAMAP" id="MF_00258">
    <property type="entry name" value="Glu_racemase"/>
    <property type="match status" value="1"/>
</dbReference>
<keyword evidence="4 7" id="KW-0573">Peptidoglycan synthesis</keyword>
<protein>
    <recommendedName>
        <fullName evidence="2 7">Glutamate racemase</fullName>
        <ecNumber evidence="2 7">5.1.1.3</ecNumber>
    </recommendedName>
</protein>
<dbReference type="InterPro" id="IPR001920">
    <property type="entry name" value="Asp/Glu_race"/>
</dbReference>
<comment type="pathway">
    <text evidence="7">Cell wall biogenesis; peptidoglycan biosynthesis.</text>
</comment>
<proteinExistence type="inferred from homology"/>
<feature type="active site" description="Proton donor/acceptor" evidence="7">
    <location>
        <position position="80"/>
    </location>
</feature>
<accession>A0A0D6N5N5</accession>
<dbReference type="PANTHER" id="PTHR21198:SF2">
    <property type="entry name" value="GLUTAMATE RACEMASE"/>
    <property type="match status" value="1"/>
</dbReference>
<evidence type="ECO:0000313" key="9">
    <source>
        <dbReference type="EMBL" id="GEL57774.1"/>
    </source>
</evidence>
<evidence type="ECO:0000256" key="3">
    <source>
        <dbReference type="ARBA" id="ARBA00022960"/>
    </source>
</evidence>
<dbReference type="InterPro" id="IPR015942">
    <property type="entry name" value="Asp/Glu/hydantoin_racemase"/>
</dbReference>
<sequence length="287" mass="31412">MTEPVQSAPHHVLAFDSGIGGLGIVRALRTLKPDLHIDYLADTAVFPYGEQADAFLIERIVSLLSQAIRRLRPQAVVVACNTASTLALDALRAAWPDMPFIGCVPPIRWAARITRSQVIGLLATRATIRRPYLTHLHSLYAPNCTLIAHAAPGLAALAECAFREEPIPADAIPKEVFGLFERDTQGLMDTVGLGCTHYTFVLDQLRALSPPHITWLDPADAVARHTLTCLEDLLGKTETVLPPRAWFTAMPERSEALAARLPAFGFEAITLWASGAEHTRFHPQMYG</sequence>
<evidence type="ECO:0000256" key="5">
    <source>
        <dbReference type="ARBA" id="ARBA00023235"/>
    </source>
</evidence>
<keyword evidence="5 7" id="KW-0413">Isomerase</keyword>
<evidence type="ECO:0000256" key="2">
    <source>
        <dbReference type="ARBA" id="ARBA00013090"/>
    </source>
</evidence>
<dbReference type="Gene3D" id="3.40.50.1860">
    <property type="match status" value="2"/>
</dbReference>
<evidence type="ECO:0000256" key="1">
    <source>
        <dbReference type="ARBA" id="ARBA00001602"/>
    </source>
</evidence>
<dbReference type="RefSeq" id="WP_048839358.1">
    <property type="nucleotide sequence ID" value="NZ_BAMV01000018.1"/>
</dbReference>
<name>A0A0D6N5N5_9PROT</name>
<gene>
    <name evidence="7 9" type="primary">murI</name>
    <name evidence="8" type="ORF">Abci_018_202</name>
    <name evidence="9" type="ORF">ACI01nite_03760</name>
</gene>
<comment type="catalytic activity">
    <reaction evidence="1 7">
        <text>L-glutamate = D-glutamate</text>
        <dbReference type="Rhea" id="RHEA:12813"/>
        <dbReference type="ChEBI" id="CHEBI:29985"/>
        <dbReference type="ChEBI" id="CHEBI:29986"/>
        <dbReference type="EC" id="5.1.1.3"/>
    </reaction>
</comment>